<evidence type="ECO:0000313" key="3">
    <source>
        <dbReference type="Proteomes" id="UP001501725"/>
    </source>
</evidence>
<feature type="signal peptide" evidence="1">
    <location>
        <begin position="1"/>
        <end position="19"/>
    </location>
</feature>
<keyword evidence="3" id="KW-1185">Reference proteome</keyword>
<dbReference type="Pfam" id="PF16153">
    <property type="entry name" value="DUF4861"/>
    <property type="match status" value="1"/>
</dbReference>
<dbReference type="EMBL" id="BAABGY010000008">
    <property type="protein sequence ID" value="GAA4335228.1"/>
    <property type="molecule type" value="Genomic_DNA"/>
</dbReference>
<feature type="chain" id="PRO_5046615416" evidence="1">
    <location>
        <begin position="20"/>
        <end position="376"/>
    </location>
</feature>
<proteinExistence type="predicted"/>
<sequence>MKHCCASFLFCIVFNGVAAQQGTVPAYATVTLHNPSGFERTEVVSIPWSGIREAAAAVDTATFRVVLAATGATLPFQFERAGTNTVQNLLVLVSLPARAETKLLLQRKSSAPIRPLTFGRHVPERKDDFAWENNRVAFRMYGKALAATNENAYGIDVWSKRTDSLVIDKWYLGGDYHKDHGSGLDYYSVGYTLGAGDAAPYIGDSLWFSHNHHQWEVLDNGPLRTTFRLSYPAREVAGRLLTAHKTISLDAGTQLNRITVRYDNAGDSLPVAIGIVRRASAGVQLLDEQAGVLGYWEPTHPASGTTGVGVLCTSAPVRARQDPKHWLLTGRQAKEFTYYAGACWDRAGLYRSSQQWFDYLRRFREALQQPVSVRVQ</sequence>
<organism evidence="2 3">
    <name type="scientific">Flaviaesturariibacter amylovorans</name>
    <dbReference type="NCBI Taxonomy" id="1084520"/>
    <lineage>
        <taxon>Bacteria</taxon>
        <taxon>Pseudomonadati</taxon>
        <taxon>Bacteroidota</taxon>
        <taxon>Chitinophagia</taxon>
        <taxon>Chitinophagales</taxon>
        <taxon>Chitinophagaceae</taxon>
        <taxon>Flaviaestuariibacter</taxon>
    </lineage>
</organism>
<evidence type="ECO:0000256" key="1">
    <source>
        <dbReference type="SAM" id="SignalP"/>
    </source>
</evidence>
<reference evidence="3" key="1">
    <citation type="journal article" date="2019" name="Int. J. Syst. Evol. Microbiol.">
        <title>The Global Catalogue of Microorganisms (GCM) 10K type strain sequencing project: providing services to taxonomists for standard genome sequencing and annotation.</title>
        <authorList>
            <consortium name="The Broad Institute Genomics Platform"/>
            <consortium name="The Broad Institute Genome Sequencing Center for Infectious Disease"/>
            <person name="Wu L."/>
            <person name="Ma J."/>
        </authorList>
    </citation>
    <scope>NUCLEOTIDE SEQUENCE [LARGE SCALE GENOMIC DNA]</scope>
    <source>
        <strain evidence="3">JCM 17919</strain>
    </source>
</reference>
<protein>
    <submittedName>
        <fullName evidence="2">DUF4861 domain-containing protein</fullName>
    </submittedName>
</protein>
<comment type="caution">
    <text evidence="2">The sequence shown here is derived from an EMBL/GenBank/DDBJ whole genome shotgun (WGS) entry which is preliminary data.</text>
</comment>
<keyword evidence="1" id="KW-0732">Signal</keyword>
<dbReference type="InterPro" id="IPR011013">
    <property type="entry name" value="Gal_mutarotase_sf_dom"/>
</dbReference>
<dbReference type="Proteomes" id="UP001501725">
    <property type="component" value="Unassembled WGS sequence"/>
</dbReference>
<dbReference type="RefSeq" id="WP_345256551.1">
    <property type="nucleotide sequence ID" value="NZ_BAABGY010000008.1"/>
</dbReference>
<name>A0ABP8H799_9BACT</name>
<accession>A0ABP8H799</accession>
<evidence type="ECO:0000313" key="2">
    <source>
        <dbReference type="EMBL" id="GAA4335228.1"/>
    </source>
</evidence>
<dbReference type="SUPFAM" id="SSF74650">
    <property type="entry name" value="Galactose mutarotase-like"/>
    <property type="match status" value="1"/>
</dbReference>
<dbReference type="InterPro" id="IPR032342">
    <property type="entry name" value="DUF4861"/>
</dbReference>
<gene>
    <name evidence="2" type="ORF">GCM10023184_29870</name>
</gene>